<evidence type="ECO:0000259" key="1">
    <source>
        <dbReference type="Pfam" id="PF02541"/>
    </source>
</evidence>
<dbReference type="InterPro" id="IPR003695">
    <property type="entry name" value="Ppx_GppA_N"/>
</dbReference>
<reference evidence="2 3" key="1">
    <citation type="submission" date="2018-06" db="EMBL/GenBank/DDBJ databases">
        <title>Genomic Encyclopedia of Archaeal and Bacterial Type Strains, Phase II (KMG-II): from individual species to whole genera.</title>
        <authorList>
            <person name="Goeker M."/>
        </authorList>
    </citation>
    <scope>NUCLEOTIDE SEQUENCE [LARGE SCALE GENOMIC DNA]</scope>
    <source>
        <strain evidence="2 3">DSM 24525</strain>
    </source>
</reference>
<protein>
    <submittedName>
        <fullName evidence="2">Exopolyphosphatase/guanosine-5'-triphosphate, 3'-diphosphate pyrophosphatase</fullName>
    </submittedName>
</protein>
<dbReference type="InterPro" id="IPR050273">
    <property type="entry name" value="GppA/Ppx_hydrolase"/>
</dbReference>
<dbReference type="GO" id="GO:0016462">
    <property type="term" value="F:pyrophosphatase activity"/>
    <property type="evidence" value="ECO:0007669"/>
    <property type="project" value="TreeGrafter"/>
</dbReference>
<dbReference type="AlphaFoldDB" id="A0A2W7J9Y7"/>
<accession>A0A2W7J9Y7</accession>
<dbReference type="Gene3D" id="3.30.420.150">
    <property type="entry name" value="Exopolyphosphatase. Domain 2"/>
    <property type="match status" value="1"/>
</dbReference>
<keyword evidence="3" id="KW-1185">Reference proteome</keyword>
<dbReference type="Pfam" id="PF02541">
    <property type="entry name" value="Ppx-GppA"/>
    <property type="match status" value="1"/>
</dbReference>
<comment type="caution">
    <text evidence="2">The sequence shown here is derived from an EMBL/GenBank/DDBJ whole genome shotgun (WGS) entry which is preliminary data.</text>
</comment>
<dbReference type="InterPro" id="IPR043129">
    <property type="entry name" value="ATPase_NBD"/>
</dbReference>
<dbReference type="Proteomes" id="UP000249688">
    <property type="component" value="Unassembled WGS sequence"/>
</dbReference>
<feature type="domain" description="Ppx/GppA phosphatase N-terminal" evidence="1">
    <location>
        <begin position="43"/>
        <end position="336"/>
    </location>
</feature>
<dbReference type="CDD" id="cd24054">
    <property type="entry name" value="ASKHA_NBD_AaPPX-GppA_MtPPX2-like"/>
    <property type="match status" value="1"/>
</dbReference>
<evidence type="ECO:0000313" key="3">
    <source>
        <dbReference type="Proteomes" id="UP000249688"/>
    </source>
</evidence>
<sequence>MVIMDLPPPALAAPQRTPTLSGAAFAALDLGTNNCRLLVAARGGPGGFRVIDSFSRAVRLGEGLEATGRLSEAAMDRAVIALQACAQKLGRRQIRGLDAVATEACRRADNGAEFLARARAATGLPLRVIGAREEAALAMTSCAPLLAPTDRRALLFDIGGGSTEIAWVRAASREHPPELIGYTSLPLGVVTLAERAGASCFTHEGFEAVAEEVAAELRRFDTVHSIGREIAAGGVRMLGTSGTVTTLAGVALALPRYSRQAVDGQVIEMDAADKALAELFSLGREGLVAHPCVGPERAEFVLPGCAVFAAIRRVWPTATVTVADRGLREGMLLRLMRAPSPRRR</sequence>
<dbReference type="PANTHER" id="PTHR30005:SF0">
    <property type="entry name" value="RETROGRADE REGULATION PROTEIN 2"/>
    <property type="match status" value="1"/>
</dbReference>
<dbReference type="Gene3D" id="3.30.420.40">
    <property type="match status" value="1"/>
</dbReference>
<name>A0A2W7J9Y7_9PROT</name>
<dbReference type="PANTHER" id="PTHR30005">
    <property type="entry name" value="EXOPOLYPHOSPHATASE"/>
    <property type="match status" value="1"/>
</dbReference>
<organism evidence="2 3">
    <name type="scientific">Humitalea rosea</name>
    <dbReference type="NCBI Taxonomy" id="990373"/>
    <lineage>
        <taxon>Bacteria</taxon>
        <taxon>Pseudomonadati</taxon>
        <taxon>Pseudomonadota</taxon>
        <taxon>Alphaproteobacteria</taxon>
        <taxon>Acetobacterales</taxon>
        <taxon>Roseomonadaceae</taxon>
        <taxon>Humitalea</taxon>
    </lineage>
</organism>
<gene>
    <name evidence="2" type="ORF">C8P66_104210</name>
</gene>
<dbReference type="EMBL" id="QKYU01000004">
    <property type="protein sequence ID" value="PZW48792.1"/>
    <property type="molecule type" value="Genomic_DNA"/>
</dbReference>
<evidence type="ECO:0000313" key="2">
    <source>
        <dbReference type="EMBL" id="PZW48792.1"/>
    </source>
</evidence>
<proteinExistence type="predicted"/>
<dbReference type="SUPFAM" id="SSF53067">
    <property type="entry name" value="Actin-like ATPase domain"/>
    <property type="match status" value="2"/>
</dbReference>